<dbReference type="Pfam" id="PF00285">
    <property type="entry name" value="Citrate_synt"/>
    <property type="match status" value="1"/>
</dbReference>
<dbReference type="Proteomes" id="UP000649604">
    <property type="component" value="Unassembled WGS sequence"/>
</dbReference>
<dbReference type="NCBIfam" id="TIGR01800">
    <property type="entry name" value="cit_synth_II"/>
    <property type="match status" value="1"/>
</dbReference>
<dbReference type="InterPro" id="IPR002020">
    <property type="entry name" value="Citrate_synthase"/>
</dbReference>
<evidence type="ECO:0000256" key="4">
    <source>
        <dbReference type="ARBA" id="ARBA00022679"/>
    </source>
</evidence>
<comment type="caution">
    <text evidence="8">The sequence shown here is derived from an EMBL/GenBank/DDBJ whole genome shotgun (WGS) entry which is preliminary data.</text>
</comment>
<dbReference type="PRINTS" id="PR00143">
    <property type="entry name" value="CITRTSNTHASE"/>
</dbReference>
<evidence type="ECO:0000256" key="3">
    <source>
        <dbReference type="ARBA" id="ARBA00022532"/>
    </source>
</evidence>
<comment type="pathway">
    <text evidence="1">Carbohydrate metabolism; tricarboxylic acid cycle.</text>
</comment>
<dbReference type="InterPro" id="IPR016143">
    <property type="entry name" value="Citrate_synth-like_sm_a-sub"/>
</dbReference>
<accession>A0A9D5Q624</accession>
<evidence type="ECO:0000256" key="6">
    <source>
        <dbReference type="PIRNR" id="PIRNR001369"/>
    </source>
</evidence>
<dbReference type="GO" id="GO:0006099">
    <property type="term" value="P:tricarboxylic acid cycle"/>
    <property type="evidence" value="ECO:0007669"/>
    <property type="project" value="UniProtKB-KW"/>
</dbReference>
<dbReference type="InterPro" id="IPR024176">
    <property type="entry name" value="Citrate_synthase_bac-typ"/>
</dbReference>
<feature type="active site" evidence="7">
    <location>
        <position position="261"/>
    </location>
</feature>
<dbReference type="EMBL" id="WJJP01000408">
    <property type="protein sequence ID" value="MBD3325409.1"/>
    <property type="molecule type" value="Genomic_DNA"/>
</dbReference>
<evidence type="ECO:0000256" key="7">
    <source>
        <dbReference type="PIRSR" id="PIRSR001369-1"/>
    </source>
</evidence>
<keyword evidence="4 6" id="KW-0808">Transferase</keyword>
<dbReference type="Gene3D" id="1.10.230.10">
    <property type="entry name" value="Cytochrome P450-Terp, domain 2"/>
    <property type="match status" value="1"/>
</dbReference>
<dbReference type="PANTHER" id="PTHR11739">
    <property type="entry name" value="CITRATE SYNTHASE"/>
    <property type="match status" value="1"/>
</dbReference>
<reference evidence="8" key="1">
    <citation type="submission" date="2019-11" db="EMBL/GenBank/DDBJ databases">
        <title>Microbial mats filling the niche in hypersaline microbial mats.</title>
        <authorList>
            <person name="Wong H.L."/>
            <person name="Macleod F.I."/>
            <person name="White R.A. III"/>
            <person name="Burns B.P."/>
        </authorList>
    </citation>
    <scope>NUCLEOTIDE SEQUENCE</scope>
    <source>
        <strain evidence="8">Rbin_158</strain>
    </source>
</reference>
<comment type="similarity">
    <text evidence="2 6">Belongs to the citrate synthase family.</text>
</comment>
<feature type="active site" evidence="7">
    <location>
        <position position="317"/>
    </location>
</feature>
<dbReference type="PANTHER" id="PTHR11739:SF4">
    <property type="entry name" value="CITRATE SYNTHASE, PEROXISOMAL"/>
    <property type="match status" value="1"/>
</dbReference>
<dbReference type="InterPro" id="IPR011278">
    <property type="entry name" value="2-MeCitrate/Citrate_synth_II"/>
</dbReference>
<organism evidence="8 9">
    <name type="scientific">candidate division KSB3 bacterium</name>
    <dbReference type="NCBI Taxonomy" id="2044937"/>
    <lineage>
        <taxon>Bacteria</taxon>
        <taxon>candidate division KSB3</taxon>
    </lineage>
</organism>
<dbReference type="Gene3D" id="1.10.580.10">
    <property type="entry name" value="Citrate Synthase, domain 1"/>
    <property type="match status" value="1"/>
</dbReference>
<gene>
    <name evidence="8" type="ORF">GF339_12535</name>
</gene>
<dbReference type="PIRSF" id="PIRSF001369">
    <property type="entry name" value="Citrate_synth"/>
    <property type="match status" value="1"/>
</dbReference>
<keyword evidence="3" id="KW-0816">Tricarboxylic acid cycle</keyword>
<evidence type="ECO:0000313" key="9">
    <source>
        <dbReference type="Proteomes" id="UP000649604"/>
    </source>
</evidence>
<evidence type="ECO:0000256" key="1">
    <source>
        <dbReference type="ARBA" id="ARBA00005163"/>
    </source>
</evidence>
<dbReference type="SUPFAM" id="SSF48256">
    <property type="entry name" value="Citrate synthase"/>
    <property type="match status" value="1"/>
</dbReference>
<dbReference type="InterPro" id="IPR036969">
    <property type="entry name" value="Citrate_synthase_sf"/>
</dbReference>
<proteinExistence type="inferred from homology"/>
<evidence type="ECO:0000313" key="8">
    <source>
        <dbReference type="EMBL" id="MBD3325409.1"/>
    </source>
</evidence>
<sequence length="380" mass="43178">MGDVQYAKGLEGVIAAESKICKIDGEQGKLNYLGYSIEDLTQHCNYEEVTYLLLYGDLPTQEQFENFQTRMRKARFLQPAIVKMIQEFPRENHPMELLQSVIAYLSGYVEHKIEHSATCNCRQTLHQISQLATVIAAYHRIKHGKQYVEPRTDLSHGANFLYMLHGEEPDALEGEIMDKCLILHAEHSFNASTFTARVVASTLSTCYCSISAAIGALFGSLHGGANEKVVAMVEEIGSKENVRPWIDKALAEKRKVMGMGHRVYKAPDPRALIIEGFLQQLSEKNNDFSSYEILKEIEKVFREKMEEKGKPIYPNVDFFSGSVYRQLGIPPELFTPIFAMSRVSGWLSHILEQRSDNRLFRPRALYQGSEGRTFVPMAQR</sequence>
<dbReference type="GO" id="GO:0005975">
    <property type="term" value="P:carbohydrate metabolic process"/>
    <property type="evidence" value="ECO:0007669"/>
    <property type="project" value="TreeGrafter"/>
</dbReference>
<name>A0A9D5Q624_9BACT</name>
<evidence type="ECO:0000256" key="2">
    <source>
        <dbReference type="ARBA" id="ARBA00010566"/>
    </source>
</evidence>
<dbReference type="GO" id="GO:0036440">
    <property type="term" value="F:citrate synthase activity"/>
    <property type="evidence" value="ECO:0007669"/>
    <property type="project" value="UniProtKB-EC"/>
</dbReference>
<protein>
    <recommendedName>
        <fullName evidence="6">Citrate synthase</fullName>
    </recommendedName>
</protein>
<evidence type="ECO:0000256" key="5">
    <source>
        <dbReference type="ARBA" id="ARBA00049288"/>
    </source>
</evidence>
<dbReference type="GO" id="GO:0005737">
    <property type="term" value="C:cytoplasm"/>
    <property type="evidence" value="ECO:0007669"/>
    <property type="project" value="InterPro"/>
</dbReference>
<dbReference type="AlphaFoldDB" id="A0A9D5Q624"/>
<comment type="catalytic activity">
    <reaction evidence="5">
        <text>oxaloacetate + acetyl-CoA + H2O = citrate + CoA + H(+)</text>
        <dbReference type="Rhea" id="RHEA:16845"/>
        <dbReference type="ChEBI" id="CHEBI:15377"/>
        <dbReference type="ChEBI" id="CHEBI:15378"/>
        <dbReference type="ChEBI" id="CHEBI:16452"/>
        <dbReference type="ChEBI" id="CHEBI:16947"/>
        <dbReference type="ChEBI" id="CHEBI:57287"/>
        <dbReference type="ChEBI" id="CHEBI:57288"/>
        <dbReference type="EC" id="2.3.3.16"/>
    </reaction>
</comment>
<dbReference type="InterPro" id="IPR016142">
    <property type="entry name" value="Citrate_synth-like_lrg_a-sub"/>
</dbReference>